<dbReference type="SUPFAM" id="SSF51735">
    <property type="entry name" value="NAD(P)-binding Rossmann-fold domains"/>
    <property type="match status" value="1"/>
</dbReference>
<proteinExistence type="inferred from homology"/>
<evidence type="ECO:0008006" key="7">
    <source>
        <dbReference type="Google" id="ProtNLM"/>
    </source>
</evidence>
<dbReference type="InterPro" id="IPR028939">
    <property type="entry name" value="P5C_Rdtase_cat_N"/>
</dbReference>
<comment type="similarity">
    <text evidence="1">Belongs to the pyrroline-5-carboxylate reductase family.</text>
</comment>
<keyword evidence="3" id="KW-0560">Oxidoreductase</keyword>
<dbReference type="Gene3D" id="1.10.3730.10">
    <property type="entry name" value="ProC C-terminal domain-like"/>
    <property type="match status" value="1"/>
</dbReference>
<dbReference type="Pfam" id="PF03807">
    <property type="entry name" value="F420_oxidored"/>
    <property type="match status" value="1"/>
</dbReference>
<dbReference type="InterPro" id="IPR053790">
    <property type="entry name" value="P5CR-like_CS"/>
</dbReference>
<feature type="domain" description="Pyrroline-5-carboxylate reductase catalytic N-terminal" evidence="4">
    <location>
        <begin position="4"/>
        <end position="97"/>
    </location>
</feature>
<dbReference type="InterPro" id="IPR000304">
    <property type="entry name" value="Pyrroline-COOH_reductase"/>
</dbReference>
<dbReference type="Gene3D" id="3.40.50.720">
    <property type="entry name" value="NAD(P)-binding Rossmann-like Domain"/>
    <property type="match status" value="1"/>
</dbReference>
<dbReference type="PANTHER" id="PTHR11645">
    <property type="entry name" value="PYRROLINE-5-CARBOXYLATE REDUCTASE"/>
    <property type="match status" value="1"/>
</dbReference>
<dbReference type="AlphaFoldDB" id="A0A381TRC0"/>
<dbReference type="Pfam" id="PF14748">
    <property type="entry name" value="P5CR_dimer"/>
    <property type="match status" value="1"/>
</dbReference>
<protein>
    <recommendedName>
        <fullName evidence="7">Pyrroline-5-carboxylate reductase dimerisation domain-containing protein</fullName>
    </recommendedName>
</protein>
<dbReference type="InterPro" id="IPR008927">
    <property type="entry name" value="6-PGluconate_DH-like_C_sf"/>
</dbReference>
<organism evidence="6">
    <name type="scientific">marine metagenome</name>
    <dbReference type="NCBI Taxonomy" id="408172"/>
    <lineage>
        <taxon>unclassified sequences</taxon>
        <taxon>metagenomes</taxon>
        <taxon>ecological metagenomes</taxon>
    </lineage>
</organism>
<evidence type="ECO:0000313" key="6">
    <source>
        <dbReference type="EMBL" id="SVA18585.1"/>
    </source>
</evidence>
<sequence>MNLIFIGGGTMAESVIRGALANKLLGPENISVCDISSNRCKTLSDLYKISADTKLPSMITRGELVILAVKPQNFHELSGELASLLNQRQTVVSVMAGITISSLQKNLCHKSIIRVMPNTPSQIGRGISVWMASSSVESSSVSNAKRLIQTLGLEIRVSVERYIDMATALSASGPAFVFSFIESMIDAGVYLGLTRDMSHQLALQTVLGSAQLMENSGKHPAVLRNMVTSPGGTTAEGLLALEESGFRTAILNAVTAAYEKSLDLGHS</sequence>
<reference evidence="6" key="1">
    <citation type="submission" date="2018-05" db="EMBL/GenBank/DDBJ databases">
        <authorList>
            <person name="Lanie J.A."/>
            <person name="Ng W.-L."/>
            <person name="Kazmierczak K.M."/>
            <person name="Andrzejewski T.M."/>
            <person name="Davidsen T.M."/>
            <person name="Wayne K.J."/>
            <person name="Tettelin H."/>
            <person name="Glass J.I."/>
            <person name="Rusch D."/>
            <person name="Podicherti R."/>
            <person name="Tsui H.-C.T."/>
            <person name="Winkler M.E."/>
        </authorList>
    </citation>
    <scope>NUCLEOTIDE SEQUENCE</scope>
</reference>
<dbReference type="FunFam" id="1.10.3730.10:FF:000001">
    <property type="entry name" value="Pyrroline-5-carboxylate reductase"/>
    <property type="match status" value="1"/>
</dbReference>
<dbReference type="HAMAP" id="MF_01925">
    <property type="entry name" value="P5C_reductase"/>
    <property type="match status" value="1"/>
</dbReference>
<gene>
    <name evidence="6" type="ORF">METZ01_LOCUS71439</name>
</gene>
<dbReference type="PANTHER" id="PTHR11645:SF0">
    <property type="entry name" value="PYRROLINE-5-CARBOXYLATE REDUCTASE 3"/>
    <property type="match status" value="1"/>
</dbReference>
<dbReference type="PIRSF" id="PIRSF000193">
    <property type="entry name" value="Pyrrol-5-carb_rd"/>
    <property type="match status" value="1"/>
</dbReference>
<keyword evidence="2" id="KW-0521">NADP</keyword>
<evidence type="ECO:0000259" key="4">
    <source>
        <dbReference type="Pfam" id="PF03807"/>
    </source>
</evidence>
<dbReference type="GO" id="GO:0055129">
    <property type="term" value="P:L-proline biosynthetic process"/>
    <property type="evidence" value="ECO:0007669"/>
    <property type="project" value="TreeGrafter"/>
</dbReference>
<dbReference type="GO" id="GO:0004735">
    <property type="term" value="F:pyrroline-5-carboxylate reductase activity"/>
    <property type="evidence" value="ECO:0007669"/>
    <property type="project" value="InterPro"/>
</dbReference>
<feature type="domain" description="Pyrroline-5-carboxylate reductase dimerisation" evidence="5">
    <location>
        <begin position="160"/>
        <end position="262"/>
    </location>
</feature>
<dbReference type="SUPFAM" id="SSF48179">
    <property type="entry name" value="6-phosphogluconate dehydrogenase C-terminal domain-like"/>
    <property type="match status" value="1"/>
</dbReference>
<dbReference type="PROSITE" id="PS00521">
    <property type="entry name" value="P5CR"/>
    <property type="match status" value="1"/>
</dbReference>
<name>A0A381TRC0_9ZZZZ</name>
<evidence type="ECO:0000256" key="1">
    <source>
        <dbReference type="ARBA" id="ARBA00005525"/>
    </source>
</evidence>
<dbReference type="InterPro" id="IPR036291">
    <property type="entry name" value="NAD(P)-bd_dom_sf"/>
</dbReference>
<accession>A0A381TRC0</accession>
<evidence type="ECO:0000256" key="3">
    <source>
        <dbReference type="ARBA" id="ARBA00023002"/>
    </source>
</evidence>
<evidence type="ECO:0000256" key="2">
    <source>
        <dbReference type="ARBA" id="ARBA00022857"/>
    </source>
</evidence>
<dbReference type="EMBL" id="UINC01005032">
    <property type="protein sequence ID" value="SVA18585.1"/>
    <property type="molecule type" value="Genomic_DNA"/>
</dbReference>
<dbReference type="NCBIfam" id="TIGR00112">
    <property type="entry name" value="proC"/>
    <property type="match status" value="1"/>
</dbReference>
<dbReference type="InterPro" id="IPR029036">
    <property type="entry name" value="P5CR_dimer"/>
</dbReference>
<evidence type="ECO:0000259" key="5">
    <source>
        <dbReference type="Pfam" id="PF14748"/>
    </source>
</evidence>